<dbReference type="EMBL" id="FRCY01000002">
    <property type="protein sequence ID" value="SHM56558.1"/>
    <property type="molecule type" value="Genomic_DNA"/>
</dbReference>
<keyword evidence="1" id="KW-1133">Transmembrane helix</keyword>
<reference evidence="2 3" key="1">
    <citation type="submission" date="2016-11" db="EMBL/GenBank/DDBJ databases">
        <authorList>
            <person name="Jaros S."/>
            <person name="Januszkiewicz K."/>
            <person name="Wedrychowicz H."/>
        </authorList>
    </citation>
    <scope>NUCLEOTIDE SEQUENCE [LARGE SCALE GENOMIC DNA]</scope>
    <source>
        <strain evidence="2 3">CGMCC 1.6102</strain>
    </source>
</reference>
<protein>
    <submittedName>
        <fullName evidence="2">Uncharacterized protein</fullName>
    </submittedName>
</protein>
<feature type="transmembrane region" description="Helical" evidence="1">
    <location>
        <begin position="35"/>
        <end position="54"/>
    </location>
</feature>
<evidence type="ECO:0000313" key="3">
    <source>
        <dbReference type="Proteomes" id="UP000184513"/>
    </source>
</evidence>
<evidence type="ECO:0000313" key="2">
    <source>
        <dbReference type="EMBL" id="SHM56558.1"/>
    </source>
</evidence>
<evidence type="ECO:0000256" key="1">
    <source>
        <dbReference type="SAM" id="Phobius"/>
    </source>
</evidence>
<dbReference type="Proteomes" id="UP000184513">
    <property type="component" value="Unassembled WGS sequence"/>
</dbReference>
<dbReference type="AlphaFoldDB" id="A0A1M7JU97"/>
<proteinExistence type="predicted"/>
<gene>
    <name evidence="2" type="ORF">SAMN04488057_102162</name>
</gene>
<dbReference type="STRING" id="388280.SAMN04488057_102162"/>
<keyword evidence="3" id="KW-1185">Reference proteome</keyword>
<organism evidence="2 3">
    <name type="scientific">Cyclobacterium lianum</name>
    <dbReference type="NCBI Taxonomy" id="388280"/>
    <lineage>
        <taxon>Bacteria</taxon>
        <taxon>Pseudomonadati</taxon>
        <taxon>Bacteroidota</taxon>
        <taxon>Cytophagia</taxon>
        <taxon>Cytophagales</taxon>
        <taxon>Cyclobacteriaceae</taxon>
        <taxon>Cyclobacterium</taxon>
    </lineage>
</organism>
<name>A0A1M7JU97_9BACT</name>
<accession>A0A1M7JU97</accession>
<sequence>MDNRKKGVKNFVFKIKNKIWIFSSGKYNRIIFDKYYFTFTFLYLFTYSNKIFYYQNEQ</sequence>
<keyword evidence="1" id="KW-0472">Membrane</keyword>
<keyword evidence="1" id="KW-0812">Transmembrane</keyword>